<dbReference type="SUPFAM" id="SSF52047">
    <property type="entry name" value="RNI-like"/>
    <property type="match status" value="1"/>
</dbReference>
<protein>
    <submittedName>
        <fullName evidence="2">Uncharacterized protein</fullName>
    </submittedName>
</protein>
<evidence type="ECO:0000256" key="1">
    <source>
        <dbReference type="ARBA" id="ARBA00004430"/>
    </source>
</evidence>
<evidence type="ECO:0000313" key="2">
    <source>
        <dbReference type="EMBL" id="KAI7843024.1"/>
    </source>
</evidence>
<dbReference type="InterPro" id="IPR036047">
    <property type="entry name" value="F-box-like_dom_sf"/>
</dbReference>
<dbReference type="PANTHER" id="PTHR38926:SF5">
    <property type="entry name" value="F-BOX AND LEUCINE-RICH REPEAT PROTEIN 6"/>
    <property type="match status" value="1"/>
</dbReference>
<dbReference type="AlphaFoldDB" id="A0AAD5DV71"/>
<gene>
    <name evidence="2" type="ORF">COHA_003356</name>
</gene>
<dbReference type="InterPro" id="IPR032675">
    <property type="entry name" value="LRR_dom_sf"/>
</dbReference>
<dbReference type="SUPFAM" id="SSF81383">
    <property type="entry name" value="F-box domain"/>
    <property type="match status" value="1"/>
</dbReference>
<proteinExistence type="predicted"/>
<dbReference type="Gene3D" id="3.80.10.10">
    <property type="entry name" value="Ribonuclease Inhibitor"/>
    <property type="match status" value="1"/>
</dbReference>
<dbReference type="GO" id="GO:0005930">
    <property type="term" value="C:axoneme"/>
    <property type="evidence" value="ECO:0007669"/>
    <property type="project" value="UniProtKB-SubCell"/>
</dbReference>
<organism evidence="2 3">
    <name type="scientific">Chlorella ohadii</name>
    <dbReference type="NCBI Taxonomy" id="2649997"/>
    <lineage>
        <taxon>Eukaryota</taxon>
        <taxon>Viridiplantae</taxon>
        <taxon>Chlorophyta</taxon>
        <taxon>core chlorophytes</taxon>
        <taxon>Trebouxiophyceae</taxon>
        <taxon>Chlorellales</taxon>
        <taxon>Chlorellaceae</taxon>
        <taxon>Chlorella clade</taxon>
        <taxon>Chlorella</taxon>
    </lineage>
</organism>
<reference evidence="2" key="1">
    <citation type="submission" date="2020-11" db="EMBL/GenBank/DDBJ databases">
        <title>Chlorella ohadii genome sequencing and assembly.</title>
        <authorList>
            <person name="Murik O."/>
            <person name="Treves H."/>
            <person name="Kedem I."/>
            <person name="Shotland Y."/>
            <person name="Kaplan A."/>
        </authorList>
    </citation>
    <scope>NUCLEOTIDE SEQUENCE</scope>
    <source>
        <strain evidence="2">1</strain>
    </source>
</reference>
<name>A0AAD5DV71_9CHLO</name>
<sequence length="353" mass="38855">MSEPVVSSINELPNDLLTRILVAAATEPANPLNAENGGIDLRMGSALSRVCKRWRGLCFSAPGLWETLFLRACPRCFYVYNGNHEEWRRKKLWLLQRVGPLVRHLHIANDSYKPGMLEPLMRAAPHTLRSLQLRTGWGPHSRDQPQLLALARVRCPSLASLDLDLTGDRHRRDPAAEEQRLLASVVEGLAGLAGSLTELSKLSVSGSPELAASALELLLRQLPRLEELKLNSCCLDTLPVGPYLSGLRTLSVTSNQLLELPPALLQATRLQRLDLSSNRNLRPFEAELRQLLQALPDLQQLDLTYTGIGEDTAAALKAVAAERGLAVQLPQYFGGWETESNISAWSQSSADDG</sequence>
<dbReference type="Proteomes" id="UP001205105">
    <property type="component" value="Unassembled WGS sequence"/>
</dbReference>
<evidence type="ECO:0000313" key="3">
    <source>
        <dbReference type="Proteomes" id="UP001205105"/>
    </source>
</evidence>
<comment type="caution">
    <text evidence="2">The sequence shown here is derived from an EMBL/GenBank/DDBJ whole genome shotgun (WGS) entry which is preliminary data.</text>
</comment>
<dbReference type="PANTHER" id="PTHR38926">
    <property type="entry name" value="F-BOX DOMAIN CONTAINING PROTEIN, EXPRESSED"/>
    <property type="match status" value="1"/>
</dbReference>
<keyword evidence="3" id="KW-1185">Reference proteome</keyword>
<dbReference type="EMBL" id="JADXDR010000044">
    <property type="protein sequence ID" value="KAI7843024.1"/>
    <property type="molecule type" value="Genomic_DNA"/>
</dbReference>
<comment type="subcellular location">
    <subcellularLocation>
        <location evidence="1">Cytoplasm</location>
        <location evidence="1">Cytoskeleton</location>
        <location evidence="1">Cilium axoneme</location>
    </subcellularLocation>
</comment>
<dbReference type="Gene3D" id="1.20.1280.50">
    <property type="match status" value="1"/>
</dbReference>
<accession>A0AAD5DV71</accession>